<proteinExistence type="predicted"/>
<feature type="domain" description="Transposase IS66 central" evidence="1">
    <location>
        <begin position="11"/>
        <end position="145"/>
    </location>
</feature>
<dbReference type="Proteomes" id="UP001065613">
    <property type="component" value="Chromosome"/>
</dbReference>
<protein>
    <submittedName>
        <fullName evidence="2">Transposase</fullName>
    </submittedName>
</protein>
<evidence type="ECO:0000313" key="2">
    <source>
        <dbReference type="EMBL" id="UXE62746.1"/>
    </source>
</evidence>
<dbReference type="EMBL" id="CP073041">
    <property type="protein sequence ID" value="UXE62746.1"/>
    <property type="molecule type" value="Genomic_DNA"/>
</dbReference>
<gene>
    <name evidence="2" type="ORF">KA717_08510</name>
</gene>
<evidence type="ECO:0000259" key="1">
    <source>
        <dbReference type="Pfam" id="PF03050"/>
    </source>
</evidence>
<accession>A0A977KZE6</accession>
<dbReference type="PANTHER" id="PTHR33678">
    <property type="entry name" value="BLL1576 PROTEIN"/>
    <property type="match status" value="1"/>
</dbReference>
<reference evidence="2" key="1">
    <citation type="submission" date="2021-04" db="EMBL/GenBank/DDBJ databases">
        <title>Genome sequence of Woronichinia naegeliana from Washington state freshwater lake bloom.</title>
        <authorList>
            <person name="Dreher T.W."/>
        </authorList>
    </citation>
    <scope>NUCLEOTIDE SEQUENCE</scope>
    <source>
        <strain evidence="2">WA131</strain>
    </source>
</reference>
<name>A0A977KZE6_9CYAN</name>
<organism evidence="2">
    <name type="scientific">Woronichinia naegeliana WA131</name>
    <dbReference type="NCBI Taxonomy" id="2824559"/>
    <lineage>
        <taxon>Bacteria</taxon>
        <taxon>Bacillati</taxon>
        <taxon>Cyanobacteriota</taxon>
        <taxon>Cyanophyceae</taxon>
        <taxon>Synechococcales</taxon>
        <taxon>Coelosphaeriaceae</taxon>
        <taxon>Woronichinia</taxon>
    </lineage>
</organism>
<dbReference type="PANTHER" id="PTHR33678:SF1">
    <property type="entry name" value="BLL1576 PROTEIN"/>
    <property type="match status" value="1"/>
</dbReference>
<dbReference type="AlphaFoldDB" id="A0A977KZE6"/>
<dbReference type="KEGG" id="wna:KA717_08510"/>
<dbReference type="InterPro" id="IPR004291">
    <property type="entry name" value="Transposase_IS66_central"/>
</dbReference>
<dbReference type="Pfam" id="PF03050">
    <property type="entry name" value="DDE_Tnp_IS66"/>
    <property type="match status" value="1"/>
</dbReference>
<dbReference type="InterPro" id="IPR052344">
    <property type="entry name" value="Transposase-related"/>
</dbReference>
<sequence length="158" mass="17330">MPAGVTEKSYGARLAALVGVLSVEARQSHRQIQGLLREVFGIEIGRGTINNIRQEVSEAIAAANEEAKEYAKQQPVVNCDERGFSQQNRNDNNPTEKKAWLWVLVPPWISLFLVTLSRSQEVAKQLIGETFTGYLGSDHYGSYSSNSKFEKSGGISGG</sequence>